<dbReference type="EMBL" id="AP026801">
    <property type="protein sequence ID" value="BDR55484.1"/>
    <property type="molecule type" value="Genomic_DNA"/>
</dbReference>
<gene>
    <name evidence="8" type="primary">trePP</name>
    <name evidence="8" type="ORF">KIMC2_00460</name>
</gene>
<feature type="binding site" evidence="5">
    <location>
        <begin position="277"/>
        <end position="278"/>
    </location>
    <ligand>
        <name>substrate</name>
    </ligand>
</feature>
<dbReference type="SUPFAM" id="SSF48208">
    <property type="entry name" value="Six-hairpin glycosidases"/>
    <property type="match status" value="1"/>
</dbReference>
<dbReference type="InterPro" id="IPR017045">
    <property type="entry name" value="Malt_Pase/Glycosyl_Hdrlase"/>
</dbReference>
<dbReference type="PIRSF" id="PIRSF036289">
    <property type="entry name" value="Glycosyl_hydrolase_malt_phosph"/>
    <property type="match status" value="1"/>
</dbReference>
<dbReference type="KEGG" id="xak:KIMC2_00460"/>
<evidence type="ECO:0000259" key="7">
    <source>
        <dbReference type="Pfam" id="PF03636"/>
    </source>
</evidence>
<evidence type="ECO:0000313" key="8">
    <source>
        <dbReference type="EMBL" id="BDR55484.1"/>
    </source>
</evidence>
<feature type="active site" description="Proton donor" evidence="4">
    <location>
        <position position="415"/>
    </location>
</feature>
<dbReference type="PANTHER" id="PTHR11051:SF8">
    <property type="entry name" value="PROTEIN-GLUCOSYLGALACTOSYLHYDROXYLYSINE GLUCOSIDASE"/>
    <property type="match status" value="1"/>
</dbReference>
<dbReference type="Gene3D" id="2.70.98.40">
    <property type="entry name" value="Glycoside hydrolase, family 65, N-terminal domain"/>
    <property type="match status" value="1"/>
</dbReference>
<dbReference type="AlphaFoldDB" id="A0AAU9CNH3"/>
<dbReference type="Gene3D" id="1.50.10.10">
    <property type="match status" value="1"/>
</dbReference>
<evidence type="ECO:0000256" key="5">
    <source>
        <dbReference type="PIRSR" id="PIRSR036289-51"/>
    </source>
</evidence>
<evidence type="ECO:0000256" key="1">
    <source>
        <dbReference type="ARBA" id="ARBA00006768"/>
    </source>
</evidence>
<dbReference type="Gene3D" id="2.60.420.10">
    <property type="entry name" value="Maltose phosphorylase, domain 3"/>
    <property type="match status" value="1"/>
</dbReference>
<dbReference type="GO" id="GO:0030246">
    <property type="term" value="F:carbohydrate binding"/>
    <property type="evidence" value="ECO:0007669"/>
    <property type="project" value="InterPro"/>
</dbReference>
<name>A0AAU9CNH3_9LACO</name>
<keyword evidence="2" id="KW-0328">Glycosyltransferase</keyword>
<dbReference type="InterPro" id="IPR005195">
    <property type="entry name" value="Glyco_hydro_65_M"/>
</dbReference>
<dbReference type="Pfam" id="PF03636">
    <property type="entry name" value="Glyco_hydro_65N"/>
    <property type="match status" value="1"/>
</dbReference>
<evidence type="ECO:0000313" key="9">
    <source>
        <dbReference type="Proteomes" id="UP001321804"/>
    </source>
</evidence>
<evidence type="ECO:0000256" key="3">
    <source>
        <dbReference type="ARBA" id="ARBA00022679"/>
    </source>
</evidence>
<protein>
    <submittedName>
        <fullName evidence="8">Trehalose 6-phosphate phosphorylase</fullName>
    </submittedName>
</protein>
<dbReference type="GO" id="GO:0005975">
    <property type="term" value="P:carbohydrate metabolic process"/>
    <property type="evidence" value="ECO:0007669"/>
    <property type="project" value="InterPro"/>
</dbReference>
<evidence type="ECO:0000259" key="6">
    <source>
        <dbReference type="Pfam" id="PF03632"/>
    </source>
</evidence>
<keyword evidence="3" id="KW-0808">Transferase</keyword>
<feature type="binding site" evidence="5">
    <location>
        <begin position="534"/>
        <end position="535"/>
    </location>
    <ligand>
        <name>substrate</name>
    </ligand>
</feature>
<feature type="domain" description="Glycoside hydrolase family 65 central catalytic" evidence="6">
    <location>
        <begin position="239"/>
        <end position="634"/>
    </location>
</feature>
<dbReference type="InterPro" id="IPR011013">
    <property type="entry name" value="Gal_mutarotase_sf_dom"/>
</dbReference>
<dbReference type="InterPro" id="IPR008928">
    <property type="entry name" value="6-hairpin_glycosidase_sf"/>
</dbReference>
<sequence>MAGRDVINEDFVNLPNPQLFKIYVEQKEIDYQKIIRRFSRLDLKQGQEFDEYDFQTEKGILHLQTVKIVDPVNYHLFGLELSLTPEFDAPIQVDSIVDTAILNQNVERYRDFDSREFDVKSIENKSVMAQTRQSEIKIHLFVNTTSEENLDAILIQNDQELIERFKFDGKSDVTNHFSKVIGLTTSNELNYEPQKVAEQVQDTNLDQIFARADLYWSQFWKFHDLIVESDNSELQTLIRLNIFHLQQAANHNANQYLDASVSSRALTGEGYRGHIFWDEIFFIPYYAKNDPATARDLIHYRIRRLAAAKQNARLDDEAGAMYSWQSGMYGDEQAQVIHLNPVDNKWDPDNSRLQRHISLAIAYDVWYYYHVTGDATILNEGALEMILEICKFWLHKAILDDQGRYDINGVMGPDEFHEKYPGAKNGGFTNNAYTNIMLAWILDWVNKLAEDPKVSFGRISKEIGFSSDLMKKGQEVSRKLNLEIKDGIIAQFAGYFNLKRLDFAEYEKKYGDIHRIDRILKAEGKSPDDYQVAKQADVLMTIYNLGSSETKRIINQLGYDLPDDWLEKNTKYYLERTTHGSTTSRPVFAISLADLGQKEKAEEFLETAIGSDYYDIQGGTTAEGIHIGVMGETLEVITSCFAGINIMGEILKVQPQLPPKWDKVQLETNFKEVSYNFEISSDQVQVIADDDCQINVFGQDRLLKGHEKSVFKR</sequence>
<keyword evidence="9" id="KW-1185">Reference proteome</keyword>
<dbReference type="Proteomes" id="UP001321804">
    <property type="component" value="Chromosome"/>
</dbReference>
<reference evidence="8 9" key="1">
    <citation type="journal article" date="2023" name="Microbiol. Spectr.">
        <title>Symbiosis of Carpenter Bees with Uncharacterized Lactic Acid Bacteria Showing NAD Auxotrophy.</title>
        <authorList>
            <person name="Kawasaki S."/>
            <person name="Ozawa K."/>
            <person name="Mori T."/>
            <person name="Yamamoto A."/>
            <person name="Ito M."/>
            <person name="Ohkuma M."/>
            <person name="Sakamoto M."/>
            <person name="Matsutani M."/>
        </authorList>
    </citation>
    <scope>NUCLEOTIDE SEQUENCE [LARGE SCALE GENOMIC DNA]</scope>
    <source>
        <strain evidence="8 9">KimC2</strain>
    </source>
</reference>
<organism evidence="8 9">
    <name type="scientific">Xylocopilactobacillus apis</name>
    <dbReference type="NCBI Taxonomy" id="2932183"/>
    <lineage>
        <taxon>Bacteria</taxon>
        <taxon>Bacillati</taxon>
        <taxon>Bacillota</taxon>
        <taxon>Bacilli</taxon>
        <taxon>Lactobacillales</taxon>
        <taxon>Lactobacillaceae</taxon>
        <taxon>Xylocopilactobacillus</taxon>
    </lineage>
</organism>
<dbReference type="Pfam" id="PF03632">
    <property type="entry name" value="Glyco_hydro_65m"/>
    <property type="match status" value="1"/>
</dbReference>
<dbReference type="SUPFAM" id="SSF74650">
    <property type="entry name" value="Galactose mutarotase-like"/>
    <property type="match status" value="1"/>
</dbReference>
<feature type="domain" description="Glycoside hydrolase family 65 N-terminal" evidence="7">
    <location>
        <begin position="2"/>
        <end position="186"/>
    </location>
</feature>
<comment type="similarity">
    <text evidence="1">Belongs to the glycosyl hydrolase 65 family.</text>
</comment>
<evidence type="ECO:0000256" key="4">
    <source>
        <dbReference type="PIRSR" id="PIRSR036289-50"/>
    </source>
</evidence>
<proteinExistence type="inferred from homology"/>
<dbReference type="InterPro" id="IPR037018">
    <property type="entry name" value="GH65_N"/>
</dbReference>
<dbReference type="GO" id="GO:0004553">
    <property type="term" value="F:hydrolase activity, hydrolyzing O-glycosyl compounds"/>
    <property type="evidence" value="ECO:0007669"/>
    <property type="project" value="TreeGrafter"/>
</dbReference>
<accession>A0AAU9CNH3</accession>
<dbReference type="InterPro" id="IPR012341">
    <property type="entry name" value="6hp_glycosidase-like_sf"/>
</dbReference>
<dbReference type="GO" id="GO:0016757">
    <property type="term" value="F:glycosyltransferase activity"/>
    <property type="evidence" value="ECO:0007669"/>
    <property type="project" value="UniProtKB-KW"/>
</dbReference>
<evidence type="ECO:0000256" key="2">
    <source>
        <dbReference type="ARBA" id="ARBA00022676"/>
    </source>
</evidence>
<dbReference type="InterPro" id="IPR005196">
    <property type="entry name" value="Glyco_hydro_65_N"/>
</dbReference>
<dbReference type="PANTHER" id="PTHR11051">
    <property type="entry name" value="GLYCOSYL HYDROLASE-RELATED"/>
    <property type="match status" value="1"/>
</dbReference>